<gene>
    <name evidence="1" type="ORF">KP509_26G065400</name>
</gene>
<proteinExistence type="predicted"/>
<dbReference type="InterPro" id="IPR035441">
    <property type="entry name" value="TFIIS/LEDGF_dom_sf"/>
</dbReference>
<keyword evidence="2" id="KW-1185">Reference proteome</keyword>
<accession>A0A8T2RNQ4</accession>
<evidence type="ECO:0000313" key="1">
    <source>
        <dbReference type="EMBL" id="KAH7297317.1"/>
    </source>
</evidence>
<dbReference type="Proteomes" id="UP000825935">
    <property type="component" value="Chromosome 26"/>
</dbReference>
<protein>
    <submittedName>
        <fullName evidence="1">Uncharacterized protein</fullName>
    </submittedName>
</protein>
<dbReference type="AlphaFoldDB" id="A0A8T2RNQ4"/>
<dbReference type="EMBL" id="CM035431">
    <property type="protein sequence ID" value="KAH7297317.1"/>
    <property type="molecule type" value="Genomic_DNA"/>
</dbReference>
<reference evidence="1" key="1">
    <citation type="submission" date="2021-08" db="EMBL/GenBank/DDBJ databases">
        <title>WGS assembly of Ceratopteris richardii.</title>
        <authorList>
            <person name="Marchant D.B."/>
            <person name="Chen G."/>
            <person name="Jenkins J."/>
            <person name="Shu S."/>
            <person name="Leebens-Mack J."/>
            <person name="Grimwood J."/>
            <person name="Schmutz J."/>
            <person name="Soltis P."/>
            <person name="Soltis D."/>
            <person name="Chen Z.-H."/>
        </authorList>
    </citation>
    <scope>NUCLEOTIDE SEQUENCE</scope>
    <source>
        <strain evidence="1">Whitten #5841</strain>
        <tissue evidence="1">Leaf</tissue>
    </source>
</reference>
<organism evidence="1 2">
    <name type="scientific">Ceratopteris richardii</name>
    <name type="common">Triangle waterfern</name>
    <dbReference type="NCBI Taxonomy" id="49495"/>
    <lineage>
        <taxon>Eukaryota</taxon>
        <taxon>Viridiplantae</taxon>
        <taxon>Streptophyta</taxon>
        <taxon>Embryophyta</taxon>
        <taxon>Tracheophyta</taxon>
        <taxon>Polypodiopsida</taxon>
        <taxon>Polypodiidae</taxon>
        <taxon>Polypodiales</taxon>
        <taxon>Pteridineae</taxon>
        <taxon>Pteridaceae</taxon>
        <taxon>Parkerioideae</taxon>
        <taxon>Ceratopteris</taxon>
    </lineage>
</organism>
<evidence type="ECO:0000313" key="2">
    <source>
        <dbReference type="Proteomes" id="UP000825935"/>
    </source>
</evidence>
<dbReference type="SUPFAM" id="SSF47676">
    <property type="entry name" value="Conserved domain common to transcription factors TFIIS, elongin A, CRSP70"/>
    <property type="match status" value="1"/>
</dbReference>
<name>A0A8T2RNQ4_CERRI</name>
<comment type="caution">
    <text evidence="1">The sequence shown here is derived from an EMBL/GenBank/DDBJ whole genome shotgun (WGS) entry which is preliminary data.</text>
</comment>
<sequence length="226" mass="25045">MLHVRKARVTFGAVFVFDPQAALPADATIGNGFCKGARLQHIHHGGWRSSGRVIATCAFKRVFPLSRLKALTQNDKAQRLDRAIMEEGHHSDASSKCDSSDSPCPKEEVERLLRIVAFPDGHSSEELITAIAALVRLKGITMETLRDTCIGSYIRDLCDHSSEQVSSLLTRLLLRRTDVEIPDLDVHGQILTPILPSAYVHVCEGCVPFLMHMSARTMGRVRQSVY</sequence>